<name>A0A1B1NC57_9MICO</name>
<dbReference type="PATRIC" id="fig|1758689.4.peg.1702"/>
<dbReference type="Pfam" id="PF02322">
    <property type="entry name" value="Cyt_bd_oxida_II"/>
    <property type="match status" value="1"/>
</dbReference>
<feature type="transmembrane region" description="Helical" evidence="12">
    <location>
        <begin position="176"/>
        <end position="197"/>
    </location>
</feature>
<dbReference type="GO" id="GO:0009055">
    <property type="term" value="F:electron transfer activity"/>
    <property type="evidence" value="ECO:0007669"/>
    <property type="project" value="TreeGrafter"/>
</dbReference>
<dbReference type="KEGG" id="serj:SGUI_1644"/>
<dbReference type="GO" id="GO:0046872">
    <property type="term" value="F:metal ion binding"/>
    <property type="evidence" value="ECO:0007669"/>
    <property type="project" value="UniProtKB-KW"/>
</dbReference>
<dbReference type="AlphaFoldDB" id="A0A1B1NC57"/>
<keyword evidence="6 12" id="KW-0812">Transmembrane</keyword>
<evidence type="ECO:0000256" key="3">
    <source>
        <dbReference type="ARBA" id="ARBA00022448"/>
    </source>
</evidence>
<accession>A0A1B1NC57</accession>
<evidence type="ECO:0000256" key="12">
    <source>
        <dbReference type="SAM" id="Phobius"/>
    </source>
</evidence>
<comment type="subcellular location">
    <subcellularLocation>
        <location evidence="1">Cell membrane</location>
        <topology evidence="1">Multi-pass membrane protein</topology>
    </subcellularLocation>
</comment>
<keyword evidence="9 12" id="KW-1133">Transmembrane helix</keyword>
<dbReference type="PANTHER" id="PTHR43141:SF5">
    <property type="entry name" value="CYTOCHROME BD-I UBIQUINOL OXIDASE SUBUNIT 2"/>
    <property type="match status" value="1"/>
</dbReference>
<sequence length="363" mass="38984">MELTTIWFVLIAVLWIGYFCLEGFDYGVGMLLPVLGRDETPSGDDDGGTGHTGETRRRQMLSAIGPFWDGNEVWLLTAGGAIFAAFPHWYATLFSGFYLPLLLILVGLILRGIGLEYRGKVDSATWRARMDTMVVVGSFVPALLWGVAFTNIVSGVPIDADMEYVGGFWNLLNPAALLGGLTTLTLFLTHGALFVALKTDGQLRHDARALALRLGLAAAALAVLWLGLLHLRTGTPLSWTVAGVAALSLVGGLVLAARGREGWGFTGTFVAIGLATASLFLALFPDVMPSSLDPAWSLTATNASSSQKTLGIMTVVALVFTPVMLLYTAWSYWTFRKRISGHHIPTEVHHAAVEPQPTAPTGR</sequence>
<evidence type="ECO:0000256" key="6">
    <source>
        <dbReference type="ARBA" id="ARBA00022692"/>
    </source>
</evidence>
<dbReference type="Proteomes" id="UP000092482">
    <property type="component" value="Chromosome"/>
</dbReference>
<feature type="transmembrane region" description="Helical" evidence="12">
    <location>
        <begin position="237"/>
        <end position="256"/>
    </location>
</feature>
<evidence type="ECO:0000256" key="10">
    <source>
        <dbReference type="ARBA" id="ARBA00023004"/>
    </source>
</evidence>
<dbReference type="GO" id="GO:0005886">
    <property type="term" value="C:plasma membrane"/>
    <property type="evidence" value="ECO:0007669"/>
    <property type="project" value="UniProtKB-SubCell"/>
</dbReference>
<feature type="transmembrane region" description="Helical" evidence="12">
    <location>
        <begin position="310"/>
        <end position="330"/>
    </location>
</feature>
<dbReference type="NCBIfam" id="TIGR00203">
    <property type="entry name" value="cydB"/>
    <property type="match status" value="1"/>
</dbReference>
<dbReference type="RefSeq" id="WP_066638694.1">
    <property type="nucleotide sequence ID" value="NZ_CP014989.1"/>
</dbReference>
<feature type="transmembrane region" description="Helical" evidence="12">
    <location>
        <begin position="209"/>
        <end position="231"/>
    </location>
</feature>
<keyword evidence="14" id="KW-1185">Reference proteome</keyword>
<keyword evidence="13" id="KW-0560">Oxidoreductase</keyword>
<dbReference type="GO" id="GO:0016682">
    <property type="term" value="F:oxidoreductase activity, acting on diphenols and related substances as donors, oxygen as acceptor"/>
    <property type="evidence" value="ECO:0007669"/>
    <property type="project" value="TreeGrafter"/>
</dbReference>
<reference evidence="13 14" key="1">
    <citation type="submission" date="2016-03" db="EMBL/GenBank/DDBJ databases">
        <title>Shallow-sea hydrothermal system.</title>
        <authorList>
            <person name="Tang K."/>
        </authorList>
    </citation>
    <scope>NUCLEOTIDE SEQUENCE [LARGE SCALE GENOMIC DNA]</scope>
    <source>
        <strain evidence="13 14">JLT9</strain>
    </source>
</reference>
<evidence type="ECO:0000256" key="4">
    <source>
        <dbReference type="ARBA" id="ARBA00022475"/>
    </source>
</evidence>
<keyword evidence="7" id="KW-0479">Metal-binding</keyword>
<evidence type="ECO:0000256" key="11">
    <source>
        <dbReference type="ARBA" id="ARBA00023136"/>
    </source>
</evidence>
<keyword evidence="5" id="KW-0349">Heme</keyword>
<organism evidence="13 14">
    <name type="scientific">Serinicoccus hydrothermalis</name>
    <dbReference type="NCBI Taxonomy" id="1758689"/>
    <lineage>
        <taxon>Bacteria</taxon>
        <taxon>Bacillati</taxon>
        <taxon>Actinomycetota</taxon>
        <taxon>Actinomycetes</taxon>
        <taxon>Micrococcales</taxon>
        <taxon>Ornithinimicrobiaceae</taxon>
        <taxon>Serinicoccus</taxon>
    </lineage>
</organism>
<evidence type="ECO:0000256" key="1">
    <source>
        <dbReference type="ARBA" id="ARBA00004651"/>
    </source>
</evidence>
<feature type="transmembrane region" description="Helical" evidence="12">
    <location>
        <begin position="134"/>
        <end position="156"/>
    </location>
</feature>
<evidence type="ECO:0000313" key="13">
    <source>
        <dbReference type="EMBL" id="ANS79040.1"/>
    </source>
</evidence>
<keyword evidence="3" id="KW-0813">Transport</keyword>
<evidence type="ECO:0000256" key="7">
    <source>
        <dbReference type="ARBA" id="ARBA00022723"/>
    </source>
</evidence>
<feature type="transmembrane region" description="Helical" evidence="12">
    <location>
        <begin position="97"/>
        <end position="114"/>
    </location>
</feature>
<keyword evidence="11 12" id="KW-0472">Membrane</keyword>
<proteinExistence type="inferred from homology"/>
<gene>
    <name evidence="13" type="ORF">SGUI_1644</name>
</gene>
<dbReference type="GO" id="GO:0019646">
    <property type="term" value="P:aerobic electron transport chain"/>
    <property type="evidence" value="ECO:0007669"/>
    <property type="project" value="TreeGrafter"/>
</dbReference>
<protein>
    <submittedName>
        <fullName evidence="13">Cytochrome d ubiquinol oxidase subunit II</fullName>
        <ecNumber evidence="13">1.10.3.-</ecNumber>
    </submittedName>
</protein>
<evidence type="ECO:0000256" key="2">
    <source>
        <dbReference type="ARBA" id="ARBA00007543"/>
    </source>
</evidence>
<comment type="similarity">
    <text evidence="2">Belongs to the cytochrome ubiquinol oxidase subunit 2 family.</text>
</comment>
<dbReference type="PANTHER" id="PTHR43141">
    <property type="entry name" value="CYTOCHROME BD2 SUBUNIT II"/>
    <property type="match status" value="1"/>
</dbReference>
<evidence type="ECO:0000256" key="9">
    <source>
        <dbReference type="ARBA" id="ARBA00022989"/>
    </source>
</evidence>
<keyword evidence="10" id="KW-0408">Iron</keyword>
<evidence type="ECO:0000256" key="8">
    <source>
        <dbReference type="ARBA" id="ARBA00022982"/>
    </source>
</evidence>
<dbReference type="InterPro" id="IPR003317">
    <property type="entry name" value="Cyt-d_oxidase_su2"/>
</dbReference>
<dbReference type="EMBL" id="CP014989">
    <property type="protein sequence ID" value="ANS79040.1"/>
    <property type="molecule type" value="Genomic_DNA"/>
</dbReference>
<keyword evidence="8" id="KW-0249">Electron transport</keyword>
<dbReference type="OrthoDB" id="9776710at2"/>
<dbReference type="EC" id="1.10.3.-" evidence="13"/>
<dbReference type="STRING" id="1758689.SGUI_1644"/>
<feature type="transmembrane region" description="Helical" evidence="12">
    <location>
        <begin position="263"/>
        <end position="284"/>
    </location>
</feature>
<keyword evidence="4" id="KW-1003">Cell membrane</keyword>
<evidence type="ECO:0000313" key="14">
    <source>
        <dbReference type="Proteomes" id="UP000092482"/>
    </source>
</evidence>
<dbReference type="PIRSF" id="PIRSF000267">
    <property type="entry name" value="Cyt_oxidse_sub2"/>
    <property type="match status" value="1"/>
</dbReference>
<feature type="transmembrane region" description="Helical" evidence="12">
    <location>
        <begin position="6"/>
        <end position="28"/>
    </location>
</feature>
<evidence type="ECO:0000256" key="5">
    <source>
        <dbReference type="ARBA" id="ARBA00022617"/>
    </source>
</evidence>
<dbReference type="GO" id="GO:0070069">
    <property type="term" value="C:cytochrome complex"/>
    <property type="evidence" value="ECO:0007669"/>
    <property type="project" value="TreeGrafter"/>
</dbReference>